<name>A0A0R1LDK8_9LACO</name>
<evidence type="ECO:0000259" key="2">
    <source>
        <dbReference type="SMART" id="SM00062"/>
    </source>
</evidence>
<dbReference type="STRING" id="1423715.FD25_GL001083"/>
<dbReference type="Gene3D" id="3.40.190.10">
    <property type="entry name" value="Periplasmic binding protein-like II"/>
    <property type="match status" value="2"/>
</dbReference>
<keyword evidence="1" id="KW-0732">Signal</keyword>
<dbReference type="EMBL" id="AZDV01000028">
    <property type="protein sequence ID" value="KRK93756.1"/>
    <property type="molecule type" value="Genomic_DNA"/>
</dbReference>
<proteinExistence type="predicted"/>
<dbReference type="CDD" id="cd00996">
    <property type="entry name" value="PBP2_AatB_like"/>
    <property type="match status" value="1"/>
</dbReference>
<dbReference type="PATRIC" id="fig|1423715.3.peg.1113"/>
<dbReference type="PANTHER" id="PTHR35936:SF34">
    <property type="entry name" value="ABC TRANSPORTER EXTRACELLULAR-BINDING PROTEIN YCKB-RELATED"/>
    <property type="match status" value="1"/>
</dbReference>
<evidence type="ECO:0000256" key="1">
    <source>
        <dbReference type="ARBA" id="ARBA00022729"/>
    </source>
</evidence>
<dbReference type="PROSITE" id="PS51257">
    <property type="entry name" value="PROKAR_LIPOPROTEIN"/>
    <property type="match status" value="1"/>
</dbReference>
<dbReference type="Proteomes" id="UP000051955">
    <property type="component" value="Unassembled WGS sequence"/>
</dbReference>
<keyword evidence="4" id="KW-1185">Reference proteome</keyword>
<dbReference type="SUPFAM" id="SSF53850">
    <property type="entry name" value="Periplasmic binding protein-like II"/>
    <property type="match status" value="1"/>
</dbReference>
<evidence type="ECO:0000313" key="4">
    <source>
        <dbReference type="Proteomes" id="UP000051955"/>
    </source>
</evidence>
<reference evidence="3 4" key="1">
    <citation type="journal article" date="2015" name="Genome Announc.">
        <title>Expanding the biotechnology potential of lactobacilli through comparative genomics of 213 strains and associated genera.</title>
        <authorList>
            <person name="Sun Z."/>
            <person name="Harris H.M."/>
            <person name="McCann A."/>
            <person name="Guo C."/>
            <person name="Argimon S."/>
            <person name="Zhang W."/>
            <person name="Yang X."/>
            <person name="Jeffery I.B."/>
            <person name="Cooney J.C."/>
            <person name="Kagawa T.F."/>
            <person name="Liu W."/>
            <person name="Song Y."/>
            <person name="Salvetti E."/>
            <person name="Wrobel A."/>
            <person name="Rasinkangas P."/>
            <person name="Parkhill J."/>
            <person name="Rea M.C."/>
            <person name="O'Sullivan O."/>
            <person name="Ritari J."/>
            <person name="Douillard F.P."/>
            <person name="Paul Ross R."/>
            <person name="Yang R."/>
            <person name="Briner A.E."/>
            <person name="Felis G.E."/>
            <person name="de Vos W.M."/>
            <person name="Barrangou R."/>
            <person name="Klaenhammer T.R."/>
            <person name="Caufield P.W."/>
            <person name="Cui Y."/>
            <person name="Zhang H."/>
            <person name="O'Toole P.W."/>
        </authorList>
    </citation>
    <scope>NUCLEOTIDE SEQUENCE [LARGE SCALE GENOMIC DNA]</scope>
    <source>
        <strain evidence="3 4">DSM 19394</strain>
    </source>
</reference>
<evidence type="ECO:0000313" key="3">
    <source>
        <dbReference type="EMBL" id="KRK93756.1"/>
    </source>
</evidence>
<protein>
    <submittedName>
        <fullName evidence="3">Amino acid ABC transporter substrate-binding protein</fullName>
    </submittedName>
</protein>
<dbReference type="SMART" id="SM00062">
    <property type="entry name" value="PBPb"/>
    <property type="match status" value="1"/>
</dbReference>
<feature type="domain" description="Solute-binding protein family 3/N-terminal" evidence="2">
    <location>
        <begin position="47"/>
        <end position="275"/>
    </location>
</feature>
<comment type="caution">
    <text evidence="3">The sequence shown here is derived from an EMBL/GenBank/DDBJ whole genome shotgun (WGS) entry which is preliminary data.</text>
</comment>
<dbReference type="Pfam" id="PF00497">
    <property type="entry name" value="SBP_bac_3"/>
    <property type="match status" value="1"/>
</dbReference>
<gene>
    <name evidence="3" type="ORF">FD25_GL001083</name>
</gene>
<sequence>MKMKRVARWLLGLGLLVGLGLSLAGCSNVTQRANTQDTWAKMQKRGHVVVGLDDTFVPMGFRQKSGKLVGYDIDLARAVFKLYHIKVDFQSIDWSMNATELHNGTIDLIWNGFSITPERAKKVAFSDVYLNNDQVLVTLKKDHITSFAGMTGKVLGAQSGSSGYNDIDTYPKVLKNRIKNHSAIQYDSFTNAFIDLNSGRIQGLLIDSTYANYYVKHQAHPEDYRVIRGNFPKEQFAVGLRKGDVTMRRKINAGMKRLAANGTLEKINEKWFGSNVDTPLLKNTEK</sequence>
<dbReference type="AlphaFoldDB" id="A0A0R1LDK8"/>
<accession>A0A0R1LDK8</accession>
<dbReference type="PANTHER" id="PTHR35936">
    <property type="entry name" value="MEMBRANE-BOUND LYTIC MUREIN TRANSGLYCOSYLASE F"/>
    <property type="match status" value="1"/>
</dbReference>
<dbReference type="InterPro" id="IPR001638">
    <property type="entry name" value="Solute-binding_3/MltF_N"/>
</dbReference>
<organism evidence="3 4">
    <name type="scientific">Levilactobacillus acidifarinae DSM 19394 = JCM 15949</name>
    <dbReference type="NCBI Taxonomy" id="1423715"/>
    <lineage>
        <taxon>Bacteria</taxon>
        <taxon>Bacillati</taxon>
        <taxon>Bacillota</taxon>
        <taxon>Bacilli</taxon>
        <taxon>Lactobacillales</taxon>
        <taxon>Lactobacillaceae</taxon>
        <taxon>Levilactobacillus</taxon>
    </lineage>
</organism>